<name>A0A7C9DZE6_OPUST</name>
<organism evidence="1">
    <name type="scientific">Opuntia streptacantha</name>
    <name type="common">Prickly pear cactus</name>
    <name type="synonym">Opuntia cardona</name>
    <dbReference type="NCBI Taxonomy" id="393608"/>
    <lineage>
        <taxon>Eukaryota</taxon>
        <taxon>Viridiplantae</taxon>
        <taxon>Streptophyta</taxon>
        <taxon>Embryophyta</taxon>
        <taxon>Tracheophyta</taxon>
        <taxon>Spermatophyta</taxon>
        <taxon>Magnoliopsida</taxon>
        <taxon>eudicotyledons</taxon>
        <taxon>Gunneridae</taxon>
        <taxon>Pentapetalae</taxon>
        <taxon>Caryophyllales</taxon>
        <taxon>Cactineae</taxon>
        <taxon>Cactaceae</taxon>
        <taxon>Opuntioideae</taxon>
        <taxon>Opuntia</taxon>
    </lineage>
</organism>
<evidence type="ECO:0000313" key="1">
    <source>
        <dbReference type="EMBL" id="MBA4650428.1"/>
    </source>
</evidence>
<evidence type="ECO:0008006" key="2">
    <source>
        <dbReference type="Google" id="ProtNLM"/>
    </source>
</evidence>
<dbReference type="PANTHER" id="PTHR33052">
    <property type="entry name" value="DUF4228 DOMAIN PROTEIN-RELATED"/>
    <property type="match status" value="1"/>
</dbReference>
<protein>
    <recommendedName>
        <fullName evidence="2">DUF4228 domain-containing protein</fullName>
    </recommendedName>
</protein>
<reference evidence="1" key="1">
    <citation type="journal article" date="2013" name="J. Plant Res.">
        <title>Effect of fungi and light on seed germination of three Opuntia species from semiarid lands of central Mexico.</title>
        <authorList>
            <person name="Delgado-Sanchez P."/>
            <person name="Jimenez-Bremont J.F."/>
            <person name="Guerrero-Gonzalez Mde L."/>
            <person name="Flores J."/>
        </authorList>
    </citation>
    <scope>NUCLEOTIDE SEQUENCE</scope>
    <source>
        <tissue evidence="1">Cladode</tissue>
    </source>
</reference>
<accession>A0A7C9DZE6</accession>
<sequence>MGNATIAAKHPVSCFKLRSRVISLLFLSNPKIKLILCEGSTRVLKGRMKIKAGEIMFEFPDCVVCHADSFFLGRPIPVLGIHDKLVAGHSYFILPLDRLPSAGGGVLSATFLCSLASPPSTCPSDRRKSPVVNWFTSDLNSNGNNNERPLRYIKGKDGKVVMIKVDPEFLTKVITNNYNGSSPCNNNNNNHNNSLICSTPELQKQYQQLVRAKDQGWSPKLETISEHKVKFSPSRFIGLAWKQKEKEVV</sequence>
<dbReference type="Pfam" id="PF14009">
    <property type="entry name" value="PADRE"/>
    <property type="match status" value="1"/>
</dbReference>
<proteinExistence type="predicted"/>
<reference evidence="1" key="2">
    <citation type="submission" date="2020-07" db="EMBL/GenBank/DDBJ databases">
        <authorList>
            <person name="Vera ALvarez R."/>
            <person name="Arias-Moreno D.M."/>
            <person name="Jimenez-Jacinto V."/>
            <person name="Jimenez-Bremont J.F."/>
            <person name="Swaminathan K."/>
            <person name="Moose S.P."/>
            <person name="Guerrero-Gonzalez M.L."/>
            <person name="Marino-Ramirez L."/>
            <person name="Landsman D."/>
            <person name="Rodriguez-Kessler M."/>
            <person name="Delgado-Sanchez P."/>
        </authorList>
    </citation>
    <scope>NUCLEOTIDE SEQUENCE</scope>
    <source>
        <tissue evidence="1">Cladode</tissue>
    </source>
</reference>
<dbReference type="EMBL" id="GISG01165184">
    <property type="protein sequence ID" value="MBA4650428.1"/>
    <property type="molecule type" value="Transcribed_RNA"/>
</dbReference>
<dbReference type="InterPro" id="IPR025322">
    <property type="entry name" value="PADRE_dom"/>
</dbReference>
<dbReference type="AlphaFoldDB" id="A0A7C9DZE6"/>